<dbReference type="AlphaFoldDB" id="A0A2P2IRK3"/>
<organism evidence="2">
    <name type="scientific">Rhizophora mucronata</name>
    <name type="common">Asiatic mangrove</name>
    <dbReference type="NCBI Taxonomy" id="61149"/>
    <lineage>
        <taxon>Eukaryota</taxon>
        <taxon>Viridiplantae</taxon>
        <taxon>Streptophyta</taxon>
        <taxon>Embryophyta</taxon>
        <taxon>Tracheophyta</taxon>
        <taxon>Spermatophyta</taxon>
        <taxon>Magnoliopsida</taxon>
        <taxon>eudicotyledons</taxon>
        <taxon>Gunneridae</taxon>
        <taxon>Pentapetalae</taxon>
        <taxon>rosids</taxon>
        <taxon>fabids</taxon>
        <taxon>Malpighiales</taxon>
        <taxon>Rhizophoraceae</taxon>
        <taxon>Rhizophora</taxon>
    </lineage>
</organism>
<proteinExistence type="predicted"/>
<sequence>MREDLRKTKRRSKADELVCQVV</sequence>
<name>A0A2P2IRK3_RHIMU</name>
<protein>
    <submittedName>
        <fullName evidence="2">Uncharacterized protein</fullName>
    </submittedName>
</protein>
<dbReference type="EMBL" id="GGEC01003324">
    <property type="protein sequence ID" value="MBW83807.1"/>
    <property type="molecule type" value="Transcribed_RNA"/>
</dbReference>
<evidence type="ECO:0000256" key="1">
    <source>
        <dbReference type="SAM" id="MobiDB-lite"/>
    </source>
</evidence>
<reference evidence="2" key="1">
    <citation type="submission" date="2018-02" db="EMBL/GenBank/DDBJ databases">
        <title>Rhizophora mucronata_Transcriptome.</title>
        <authorList>
            <person name="Meera S.P."/>
            <person name="Sreeshan A."/>
            <person name="Augustine A."/>
        </authorList>
    </citation>
    <scope>NUCLEOTIDE SEQUENCE</scope>
    <source>
        <tissue evidence="2">Leaf</tissue>
    </source>
</reference>
<feature type="region of interest" description="Disordered" evidence="1">
    <location>
        <begin position="1"/>
        <end position="22"/>
    </location>
</feature>
<accession>A0A2P2IRK3</accession>
<evidence type="ECO:0000313" key="2">
    <source>
        <dbReference type="EMBL" id="MBW83807.1"/>
    </source>
</evidence>